<accession>A0A6P7SYY5</accession>
<gene>
    <name evidence="4" type="primary">LOC115218013</name>
</gene>
<evidence type="ECO:0000259" key="2">
    <source>
        <dbReference type="PROSITE" id="PS50234"/>
    </source>
</evidence>
<evidence type="ECO:0000313" key="3">
    <source>
        <dbReference type="Proteomes" id="UP000515154"/>
    </source>
</evidence>
<organism evidence="3 4">
    <name type="scientific">Octopus sinensis</name>
    <name type="common">East Asian common octopus</name>
    <dbReference type="NCBI Taxonomy" id="2607531"/>
    <lineage>
        <taxon>Eukaryota</taxon>
        <taxon>Metazoa</taxon>
        <taxon>Spiralia</taxon>
        <taxon>Lophotrochozoa</taxon>
        <taxon>Mollusca</taxon>
        <taxon>Cephalopoda</taxon>
        <taxon>Coleoidea</taxon>
        <taxon>Octopodiformes</taxon>
        <taxon>Octopoda</taxon>
        <taxon>Incirrata</taxon>
        <taxon>Octopodidae</taxon>
        <taxon>Octopus</taxon>
    </lineage>
</organism>
<dbReference type="PANTHER" id="PTHR24020">
    <property type="entry name" value="COLLAGEN ALPHA"/>
    <property type="match status" value="1"/>
</dbReference>
<proteinExistence type="predicted"/>
<feature type="signal peptide" evidence="1">
    <location>
        <begin position="1"/>
        <end position="22"/>
    </location>
</feature>
<evidence type="ECO:0000313" key="4">
    <source>
        <dbReference type="RefSeq" id="XP_029643619.1"/>
    </source>
</evidence>
<sequence length="428" mass="49643">MYIQRFLVTLLFSTLMFQSSFSASVPYKNVKDLENDSYVNNNPGNSACPGGKASDVMIYLDLSKYLTKEEFNVQLQRAEHMVRLFRNFKTNDRKYNRISIFAVSENRVHTIVKFKKNGKIGTMYTEELANTIRKLHKNREYDNTITSHKRHEIHALRHLWKISHKLRRHVAHVAFYFSADDSVSKTDLKRAHKIKKRGIYLYILRLRASRIRFDEYKAMVSSPVTDFVFEAKDHSKIDSSVKKLLNMEHCNMQVFPGYTVPKPICEARRPVNLYLGVERNSLQSLYNSSIFKFYKLLKLEIKNTNANKIQTQLIFSEFSNKKENISEAFIEIFGKTMKAAINNANKDSQKTLLLFVSSTTPLTSEMIKEAAILKNQKIEVYVVVEGKSETDFSKIASKPAEDHLFIVPYFKKLSGHKDTILKSICKGW</sequence>
<dbReference type="InterPro" id="IPR036465">
    <property type="entry name" value="vWFA_dom_sf"/>
</dbReference>
<reference evidence="4" key="1">
    <citation type="submission" date="2025-08" db="UniProtKB">
        <authorList>
            <consortium name="RefSeq"/>
        </authorList>
    </citation>
    <scope>IDENTIFICATION</scope>
</reference>
<dbReference type="RefSeq" id="XP_029643619.1">
    <property type="nucleotide sequence ID" value="XM_029787759.2"/>
</dbReference>
<feature type="chain" id="PRO_5028461047" evidence="1">
    <location>
        <begin position="23"/>
        <end position="428"/>
    </location>
</feature>
<dbReference type="Gene3D" id="3.40.50.410">
    <property type="entry name" value="von Willebrand factor, type A domain"/>
    <property type="match status" value="2"/>
</dbReference>
<dbReference type="SUPFAM" id="SSF53300">
    <property type="entry name" value="vWA-like"/>
    <property type="match status" value="2"/>
</dbReference>
<name>A0A6P7SYY5_9MOLL</name>
<dbReference type="Pfam" id="PF00092">
    <property type="entry name" value="VWA"/>
    <property type="match status" value="1"/>
</dbReference>
<dbReference type="Proteomes" id="UP000515154">
    <property type="component" value="Linkage group LG12"/>
</dbReference>
<dbReference type="AlphaFoldDB" id="A0A6P7SYY5"/>
<dbReference type="PROSITE" id="PS50234">
    <property type="entry name" value="VWFA"/>
    <property type="match status" value="1"/>
</dbReference>
<dbReference type="PANTHER" id="PTHR24020:SF84">
    <property type="entry name" value="VWFA DOMAIN-CONTAINING PROTEIN"/>
    <property type="match status" value="1"/>
</dbReference>
<keyword evidence="1" id="KW-0732">Signal</keyword>
<keyword evidence="3" id="KW-1185">Reference proteome</keyword>
<dbReference type="InterPro" id="IPR002035">
    <property type="entry name" value="VWF_A"/>
</dbReference>
<dbReference type="KEGG" id="osn:115218013"/>
<protein>
    <submittedName>
        <fullName evidence="4">Uncharacterized protein LOC115218013</fullName>
    </submittedName>
</protein>
<evidence type="ECO:0000256" key="1">
    <source>
        <dbReference type="SAM" id="SignalP"/>
    </source>
</evidence>
<dbReference type="InterPro" id="IPR050525">
    <property type="entry name" value="ECM_Assembly_Org"/>
</dbReference>
<feature type="domain" description="VWFA" evidence="2">
    <location>
        <begin position="55"/>
        <end position="244"/>
    </location>
</feature>